<organism evidence="1 2">
    <name type="scientific">Caerostris darwini</name>
    <dbReference type="NCBI Taxonomy" id="1538125"/>
    <lineage>
        <taxon>Eukaryota</taxon>
        <taxon>Metazoa</taxon>
        <taxon>Ecdysozoa</taxon>
        <taxon>Arthropoda</taxon>
        <taxon>Chelicerata</taxon>
        <taxon>Arachnida</taxon>
        <taxon>Araneae</taxon>
        <taxon>Araneomorphae</taxon>
        <taxon>Entelegynae</taxon>
        <taxon>Araneoidea</taxon>
        <taxon>Araneidae</taxon>
        <taxon>Caerostris</taxon>
    </lineage>
</organism>
<keyword evidence="2" id="KW-1185">Reference proteome</keyword>
<reference evidence="1 2" key="1">
    <citation type="submission" date="2021-06" db="EMBL/GenBank/DDBJ databases">
        <title>Caerostris darwini draft genome.</title>
        <authorList>
            <person name="Kono N."/>
            <person name="Arakawa K."/>
        </authorList>
    </citation>
    <scope>NUCLEOTIDE SEQUENCE [LARGE SCALE GENOMIC DNA]</scope>
</reference>
<evidence type="ECO:0000313" key="1">
    <source>
        <dbReference type="EMBL" id="GIY05519.1"/>
    </source>
</evidence>
<protein>
    <submittedName>
        <fullName evidence="1">Uncharacterized protein</fullName>
    </submittedName>
</protein>
<gene>
    <name evidence="1" type="ORF">CDAR_49251</name>
</gene>
<evidence type="ECO:0000313" key="2">
    <source>
        <dbReference type="Proteomes" id="UP001054837"/>
    </source>
</evidence>
<proteinExistence type="predicted"/>
<dbReference type="Proteomes" id="UP001054837">
    <property type="component" value="Unassembled WGS sequence"/>
</dbReference>
<name>A0AAV4QA40_9ARAC</name>
<dbReference type="AlphaFoldDB" id="A0AAV4QA40"/>
<dbReference type="EMBL" id="BPLQ01004098">
    <property type="protein sequence ID" value="GIY05519.1"/>
    <property type="molecule type" value="Genomic_DNA"/>
</dbReference>
<comment type="caution">
    <text evidence="1">The sequence shown here is derived from an EMBL/GenBank/DDBJ whole genome shotgun (WGS) entry which is preliminary data.</text>
</comment>
<accession>A0AAV4QA40</accession>
<sequence>MPLSSELLSVRKIIIPTCLSPKEKRLPQLISNYSNHIPKLDVSMEPEQSCIFKNTSQADDLEGVPHVPSISFVFGTRNEPCMNYLLNDHETPFLIPLPYSINFLFTSIDLQRNIFSLHLDVNWIGVYRGLEIVVLFWIDGGGGSMRL</sequence>